<keyword evidence="1" id="KW-0479">Metal-binding</keyword>
<dbReference type="EMBL" id="CAGKOT010000019">
    <property type="protein sequence ID" value="CAB5364264.1"/>
    <property type="molecule type" value="Genomic_DNA"/>
</dbReference>
<dbReference type="GO" id="GO:0003676">
    <property type="term" value="F:nucleic acid binding"/>
    <property type="evidence" value="ECO:0007669"/>
    <property type="project" value="InterPro"/>
</dbReference>
<feature type="compositionally biased region" description="Basic and acidic residues" evidence="2">
    <location>
        <begin position="449"/>
        <end position="461"/>
    </location>
</feature>
<evidence type="ECO:0000256" key="1">
    <source>
        <dbReference type="PROSITE-ProRule" id="PRU00047"/>
    </source>
</evidence>
<feature type="domain" description="CCHC-type" evidence="3">
    <location>
        <begin position="383"/>
        <end position="399"/>
    </location>
</feature>
<dbReference type="PANTHER" id="PTHR33223:SF6">
    <property type="entry name" value="CCHC-TYPE DOMAIN-CONTAINING PROTEIN"/>
    <property type="match status" value="1"/>
</dbReference>
<comment type="caution">
    <text evidence="4">The sequence shown here is derived from an EMBL/GenBank/DDBJ whole genome shotgun (WGS) entry which is preliminary data.</text>
</comment>
<name>A0A915Z701_9GLOM</name>
<feature type="compositionally biased region" description="Basic residues" evidence="2">
    <location>
        <begin position="399"/>
        <end position="408"/>
    </location>
</feature>
<feature type="compositionally biased region" description="Low complexity" evidence="2">
    <location>
        <begin position="415"/>
        <end position="426"/>
    </location>
</feature>
<evidence type="ECO:0000313" key="5">
    <source>
        <dbReference type="Proteomes" id="UP000684084"/>
    </source>
</evidence>
<feature type="compositionally biased region" description="Low complexity" evidence="2">
    <location>
        <begin position="384"/>
        <end position="397"/>
    </location>
</feature>
<dbReference type="PANTHER" id="PTHR33223">
    <property type="entry name" value="CCHC-TYPE DOMAIN-CONTAINING PROTEIN"/>
    <property type="match status" value="1"/>
</dbReference>
<dbReference type="Proteomes" id="UP000684084">
    <property type="component" value="Unassembled WGS sequence"/>
</dbReference>
<dbReference type="OrthoDB" id="2395942at2759"/>
<sequence length="744" mass="82275">MAGYAPKKFRGASGEDPELWLQEFRQWCESAGLDPAANARTRVRIHGIFETLLEDDARDWYETHIKGKNWECVNLLDNTGVANLAAFNALNNGAIQAVAANQFRGGAGVLHGQAAAVNTITGANFIPDHTVWDEDWSIVEGRPTDIAVNNPNANNGGTIVAPGIRIGQLIYRFKHYFPTITSEKSKLAFNAIVQGSDTVSRFYSKLRRMVRLAYPTLPEVNQNELVRQQFLNGLSSENKLDARRIGLENSVASILNKLEEVEKYRTDMPPTPIVTYQGPTLADIENLINSKIPMTTARSSAVPVPSSSPFSSPQNDTSFQRLLALAYKLGLPRDIDISKVTLSDLEIFIDTELNKNLPSDHIYRGNQVFGISSGTRKPKKSKKCSSCGKSGHTKSSCPKSKKGKRKTNYAHDSSDSSNSSDASDSSDSSDSDSDSGHACYGLKKKPTERKRVDKKPTDKKKSQLERQRIIFEVFIQLLKLLVQSFVNAVPKETVISAYNALNAEFINYKEPVLSQLKGEPSIKTREKVWDNVKDLFTSILHPMISVVTNSMAANLIRKNDDVICNNDLWSSIAGIGIVNRKSASDVVTIKTKVVAPESEKSLVIPTTIFDTGSDSSLISNNIVKRLNLDVDRSNAPDLSGVATKSDTIGTVYGLGILVYDGENSKKIEDDFMVVKSDKDFLLLGVPWIDRANVILDFQNRQLTIPLSSRKKITIPISLHKRKTNVTSLQMDTIDLKKIHTLEED</sequence>
<proteinExistence type="predicted"/>
<gene>
    <name evidence="4" type="ORF">CHRIB12_LOCUS9895</name>
</gene>
<feature type="region of interest" description="Disordered" evidence="2">
    <location>
        <begin position="369"/>
        <end position="461"/>
    </location>
</feature>
<dbReference type="InterPro" id="IPR001878">
    <property type="entry name" value="Znf_CCHC"/>
</dbReference>
<dbReference type="AlphaFoldDB" id="A0A915Z701"/>
<evidence type="ECO:0000313" key="4">
    <source>
        <dbReference type="EMBL" id="CAB5364264.1"/>
    </source>
</evidence>
<dbReference type="CDD" id="cd00303">
    <property type="entry name" value="retropepsin_like"/>
    <property type="match status" value="1"/>
</dbReference>
<accession>A0A915Z701</accession>
<reference evidence="4" key="1">
    <citation type="submission" date="2020-05" db="EMBL/GenBank/DDBJ databases">
        <authorList>
            <person name="Rincon C."/>
            <person name="Sanders R I."/>
            <person name="Robbins C."/>
            <person name="Chaturvedi A."/>
        </authorList>
    </citation>
    <scope>NUCLEOTIDE SEQUENCE</scope>
    <source>
        <strain evidence="4">CHB12</strain>
    </source>
</reference>
<dbReference type="PROSITE" id="PS50158">
    <property type="entry name" value="ZF_CCHC"/>
    <property type="match status" value="1"/>
</dbReference>
<evidence type="ECO:0000256" key="2">
    <source>
        <dbReference type="SAM" id="MobiDB-lite"/>
    </source>
</evidence>
<keyword evidence="1" id="KW-0862">Zinc</keyword>
<evidence type="ECO:0000259" key="3">
    <source>
        <dbReference type="PROSITE" id="PS50158"/>
    </source>
</evidence>
<organism evidence="4 5">
    <name type="scientific">Rhizophagus irregularis</name>
    <dbReference type="NCBI Taxonomy" id="588596"/>
    <lineage>
        <taxon>Eukaryota</taxon>
        <taxon>Fungi</taxon>
        <taxon>Fungi incertae sedis</taxon>
        <taxon>Mucoromycota</taxon>
        <taxon>Glomeromycotina</taxon>
        <taxon>Glomeromycetes</taxon>
        <taxon>Glomerales</taxon>
        <taxon>Glomeraceae</taxon>
        <taxon>Rhizophagus</taxon>
    </lineage>
</organism>
<keyword evidence="1" id="KW-0863">Zinc-finger</keyword>
<dbReference type="GO" id="GO:0008270">
    <property type="term" value="F:zinc ion binding"/>
    <property type="evidence" value="ECO:0007669"/>
    <property type="project" value="UniProtKB-KW"/>
</dbReference>
<protein>
    <recommendedName>
        <fullName evidence="3">CCHC-type domain-containing protein</fullName>
    </recommendedName>
</protein>